<evidence type="ECO:0000313" key="3">
    <source>
        <dbReference type="EMBL" id="POS74357.1"/>
    </source>
</evidence>
<feature type="compositionally biased region" description="Polar residues" evidence="1">
    <location>
        <begin position="174"/>
        <end position="186"/>
    </location>
</feature>
<reference evidence="3" key="1">
    <citation type="submission" date="2017-09" db="EMBL/GenBank/DDBJ databases">
        <title>Polyketide synthases of a Diaporthe helianthi virulent isolate.</title>
        <authorList>
            <person name="Baroncelli R."/>
        </authorList>
    </citation>
    <scope>NUCLEOTIDE SEQUENCE [LARGE SCALE GENOMIC DNA]</scope>
    <source>
        <strain evidence="3">7/96</strain>
    </source>
</reference>
<feature type="region of interest" description="Disordered" evidence="1">
    <location>
        <begin position="160"/>
        <end position="197"/>
    </location>
</feature>
<dbReference type="AlphaFoldDB" id="A0A2P5HVR0"/>
<evidence type="ECO:0000256" key="2">
    <source>
        <dbReference type="SAM" id="SignalP"/>
    </source>
</evidence>
<organism evidence="3 4">
    <name type="scientific">Diaporthe helianthi</name>
    <dbReference type="NCBI Taxonomy" id="158607"/>
    <lineage>
        <taxon>Eukaryota</taxon>
        <taxon>Fungi</taxon>
        <taxon>Dikarya</taxon>
        <taxon>Ascomycota</taxon>
        <taxon>Pezizomycotina</taxon>
        <taxon>Sordariomycetes</taxon>
        <taxon>Sordariomycetidae</taxon>
        <taxon>Diaporthales</taxon>
        <taxon>Diaporthaceae</taxon>
        <taxon>Diaporthe</taxon>
    </lineage>
</organism>
<gene>
    <name evidence="3" type="ORF">DHEL01_v207253</name>
</gene>
<dbReference type="EMBL" id="MAVT02000643">
    <property type="protein sequence ID" value="POS74357.1"/>
    <property type="molecule type" value="Genomic_DNA"/>
</dbReference>
<dbReference type="OrthoDB" id="4843554at2759"/>
<keyword evidence="4" id="KW-1185">Reference proteome</keyword>
<feature type="chain" id="PRO_5015123982" evidence="2">
    <location>
        <begin position="18"/>
        <end position="235"/>
    </location>
</feature>
<accession>A0A2P5HVR0</accession>
<dbReference type="InParanoid" id="A0A2P5HVR0"/>
<feature type="region of interest" description="Disordered" evidence="1">
    <location>
        <begin position="88"/>
        <end position="108"/>
    </location>
</feature>
<proteinExistence type="predicted"/>
<evidence type="ECO:0000313" key="4">
    <source>
        <dbReference type="Proteomes" id="UP000094444"/>
    </source>
</evidence>
<dbReference type="Proteomes" id="UP000094444">
    <property type="component" value="Unassembled WGS sequence"/>
</dbReference>
<keyword evidence="2" id="KW-0732">Signal</keyword>
<protein>
    <submittedName>
        <fullName evidence="3">CAP22</fullName>
    </submittedName>
</protein>
<comment type="caution">
    <text evidence="3">The sequence shown here is derived from an EMBL/GenBank/DDBJ whole genome shotgun (WGS) entry which is preliminary data.</text>
</comment>
<feature type="compositionally biased region" description="Low complexity" evidence="1">
    <location>
        <begin position="187"/>
        <end position="197"/>
    </location>
</feature>
<evidence type="ECO:0000256" key="1">
    <source>
        <dbReference type="SAM" id="MobiDB-lite"/>
    </source>
</evidence>
<name>A0A2P5HVR0_DIAHE</name>
<sequence length="235" mass="24557">MHYSALLSAIFLVAVKADDFQLDRDDISTQCTSICRPILELSRTCDVDDDRVRDDLTEHRLRLQCICTNNSFDVQRFAGLCQSCMQQNPVRDGDDDDDDRGDRFDENNRDINQIVRSCGFSGATYSASDANAANGVVVSATRPDNANQLTTTIAGGAIAAPTGGSDASRPAGTNVPTGNNVPTGTRTVSTPSGTGAAATGTSAVVGGAPGLEPLSGGMKVLLTVVGAGVLGFWMH</sequence>
<feature type="signal peptide" evidence="2">
    <location>
        <begin position="1"/>
        <end position="17"/>
    </location>
</feature>
<dbReference type="STRING" id="158607.A0A2P5HVR0"/>